<keyword evidence="1" id="KW-1133">Transmembrane helix</keyword>
<reference evidence="2 3" key="1">
    <citation type="submission" date="2017-05" db="EMBL/GenBank/DDBJ databases">
        <title>The complete genome sequence of Deinococcus ficus isolated from the rhizosphere of the Ficus religiosa L. in Taiwan.</title>
        <authorList>
            <person name="Wu K.-M."/>
            <person name="Liao T.-L."/>
            <person name="Liu Y.-M."/>
            <person name="Young C.-C."/>
            <person name="Tsai S.-F."/>
        </authorList>
    </citation>
    <scope>NUCLEOTIDE SEQUENCE [LARGE SCALE GENOMIC DNA]</scope>
    <source>
        <strain evidence="2 3">CC-FR2-10</strain>
    </source>
</reference>
<name>A0A221SVB2_9DEIO</name>
<feature type="transmembrane region" description="Helical" evidence="1">
    <location>
        <begin position="195"/>
        <end position="219"/>
    </location>
</feature>
<protein>
    <recommendedName>
        <fullName evidence="4">Yip1 domain-containing protein</fullName>
    </recommendedName>
</protein>
<feature type="transmembrane region" description="Helical" evidence="1">
    <location>
        <begin position="154"/>
        <end position="183"/>
    </location>
</feature>
<keyword evidence="1" id="KW-0812">Transmembrane</keyword>
<proteinExistence type="predicted"/>
<evidence type="ECO:0000313" key="2">
    <source>
        <dbReference type="EMBL" id="ASN80563.1"/>
    </source>
</evidence>
<feature type="transmembrane region" description="Helical" evidence="1">
    <location>
        <begin position="113"/>
        <end position="134"/>
    </location>
</feature>
<keyword evidence="1" id="KW-0472">Membrane</keyword>
<gene>
    <name evidence="2" type="ORF">DFI_05720</name>
</gene>
<dbReference type="EMBL" id="CP021081">
    <property type="protein sequence ID" value="ASN80563.1"/>
    <property type="molecule type" value="Genomic_DNA"/>
</dbReference>
<evidence type="ECO:0000313" key="3">
    <source>
        <dbReference type="Proteomes" id="UP000259030"/>
    </source>
</evidence>
<dbReference type="RefSeq" id="WP_027462466.1">
    <property type="nucleotide sequence ID" value="NZ_CP021081.1"/>
</dbReference>
<dbReference type="Proteomes" id="UP000259030">
    <property type="component" value="Chromosome"/>
</dbReference>
<dbReference type="KEGG" id="dfc:DFI_05720"/>
<feature type="transmembrane region" description="Helical" evidence="1">
    <location>
        <begin position="42"/>
        <end position="61"/>
    </location>
</feature>
<evidence type="ECO:0008006" key="4">
    <source>
        <dbReference type="Google" id="ProtNLM"/>
    </source>
</evidence>
<evidence type="ECO:0000256" key="1">
    <source>
        <dbReference type="SAM" id="Phobius"/>
    </source>
</evidence>
<sequence>MARRSPPPAPRPAEAPLPAEITWRPAAFARALAPTEPALTRYLAAPGVAALLSGVAYALLVRPAVNLAAPGSFTFSTHLTNVMGGVFLGLFAYLIQWGLGYVATRREGRPAEVYAATHTLTIPLYLLVAVLAVLTPAPVVPSGIPEAGVERAALHVLAGGAAATLYTAVAVLGTVAQAALAFVAFRTLTGSVGRALAGALLPLLPAAAVQFINAAPLFFNR</sequence>
<accession>A0A221SVB2</accession>
<dbReference type="AlphaFoldDB" id="A0A221SVB2"/>
<feature type="transmembrane region" description="Helical" evidence="1">
    <location>
        <begin position="81"/>
        <end position="101"/>
    </location>
</feature>
<keyword evidence="3" id="KW-1185">Reference proteome</keyword>
<organism evidence="2 3">
    <name type="scientific">Deinococcus ficus</name>
    <dbReference type="NCBI Taxonomy" id="317577"/>
    <lineage>
        <taxon>Bacteria</taxon>
        <taxon>Thermotogati</taxon>
        <taxon>Deinococcota</taxon>
        <taxon>Deinococci</taxon>
        <taxon>Deinococcales</taxon>
        <taxon>Deinococcaceae</taxon>
        <taxon>Deinococcus</taxon>
    </lineage>
</organism>
<dbReference type="STRING" id="317577.GCA_000419625_00003"/>